<keyword evidence="2" id="KW-1185">Reference proteome</keyword>
<evidence type="ECO:0000313" key="1">
    <source>
        <dbReference type="EMBL" id="MDT0260497.1"/>
    </source>
</evidence>
<protein>
    <submittedName>
        <fullName evidence="1">DUF1501 domain-containing protein</fullName>
    </submittedName>
</protein>
<dbReference type="PROSITE" id="PS51318">
    <property type="entry name" value="TAT"/>
    <property type="match status" value="1"/>
</dbReference>
<organism evidence="1 2">
    <name type="scientific">Jatrophihabitans lederbergiae</name>
    <dbReference type="NCBI Taxonomy" id="3075547"/>
    <lineage>
        <taxon>Bacteria</taxon>
        <taxon>Bacillati</taxon>
        <taxon>Actinomycetota</taxon>
        <taxon>Actinomycetes</taxon>
        <taxon>Jatrophihabitantales</taxon>
        <taxon>Jatrophihabitantaceae</taxon>
        <taxon>Jatrophihabitans</taxon>
    </lineage>
</organism>
<dbReference type="PANTHER" id="PTHR43737">
    <property type="entry name" value="BLL7424 PROTEIN"/>
    <property type="match status" value="1"/>
</dbReference>
<sequence length="440" mass="45251">MIDTSGTDQTAAQPLLTARAEQVSAELAAQDACWSSGWTRRTFLAGAGMVGVAALGSQLVSTRAAYGATTTGNTLITIFLRGAADGLRILVPTGAELGGNYLRSVRANLVPAEAELLPLAGSAGWALNKSLSPLLPYWSTGELAFVPAVSAQGISRSHFQAQQCLERGSDTATTGWLDRALSQLGPGTTFRAVAQGSAAPASFTGEQAKLVMNSLKSFSFPGWDGVAPRSETAIRTLYRGLAGPLGEDVPTTLAALATAGTAQTKAGPRNGASYPSGNFSTAMADLATLLRAEVGMQVATVDVGGWDTHTDEAGDLDRNLASAAKTLDAFLTDLGPQRRKRVTIAVVTEFGRRVQVNASGGTDHGHGSVLWLLGGGLSKAAVHGAWTPLSASTLDSGDVPGLNSAFDVFGELAQKRLGVGRVDTLFPGLGFSPLGVARVG</sequence>
<dbReference type="Proteomes" id="UP001183176">
    <property type="component" value="Unassembled WGS sequence"/>
</dbReference>
<gene>
    <name evidence="1" type="ORF">RM423_03735</name>
</gene>
<reference evidence="2" key="1">
    <citation type="submission" date="2023-07" db="EMBL/GenBank/DDBJ databases">
        <title>30 novel species of actinomycetes from the DSMZ collection.</title>
        <authorList>
            <person name="Nouioui I."/>
        </authorList>
    </citation>
    <scope>NUCLEOTIDE SEQUENCE [LARGE SCALE GENOMIC DNA]</scope>
    <source>
        <strain evidence="2">DSM 44399</strain>
    </source>
</reference>
<dbReference type="Pfam" id="PF07394">
    <property type="entry name" value="DUF1501"/>
    <property type="match status" value="1"/>
</dbReference>
<evidence type="ECO:0000313" key="2">
    <source>
        <dbReference type="Proteomes" id="UP001183176"/>
    </source>
</evidence>
<accession>A0ABU2J680</accession>
<name>A0ABU2J680_9ACTN</name>
<dbReference type="EMBL" id="JAVREH010000003">
    <property type="protein sequence ID" value="MDT0260497.1"/>
    <property type="molecule type" value="Genomic_DNA"/>
</dbReference>
<dbReference type="PANTHER" id="PTHR43737:SF1">
    <property type="entry name" value="DUF1501 DOMAIN-CONTAINING PROTEIN"/>
    <property type="match status" value="1"/>
</dbReference>
<dbReference type="InterPro" id="IPR006311">
    <property type="entry name" value="TAT_signal"/>
</dbReference>
<dbReference type="InterPro" id="IPR010869">
    <property type="entry name" value="DUF1501"/>
</dbReference>
<dbReference type="RefSeq" id="WP_311421647.1">
    <property type="nucleotide sequence ID" value="NZ_JAVREH010000003.1"/>
</dbReference>
<proteinExistence type="predicted"/>
<comment type="caution">
    <text evidence="1">The sequence shown here is derived from an EMBL/GenBank/DDBJ whole genome shotgun (WGS) entry which is preliminary data.</text>
</comment>